<evidence type="ECO:0000256" key="5">
    <source>
        <dbReference type="ARBA" id="ARBA00022801"/>
    </source>
</evidence>
<dbReference type="SUPFAM" id="SSF54211">
    <property type="entry name" value="Ribosomal protein S5 domain 2-like"/>
    <property type="match status" value="1"/>
</dbReference>
<dbReference type="GO" id="GO:0004526">
    <property type="term" value="F:ribonuclease P activity"/>
    <property type="evidence" value="ECO:0007669"/>
    <property type="project" value="UniProtKB-UniRule"/>
</dbReference>
<comment type="function">
    <text evidence="1 7">RNaseP catalyzes the removal of the 5'-leader sequence from pre-tRNA to produce the mature 5'-terminus. It can also cleave other RNA substrates such as 4.5S RNA. The protein component plays an auxiliary but essential role in vivo by binding to the 5'-leader sequence and broadening the substrate specificity of the ribozyme.</text>
</comment>
<dbReference type="OrthoDB" id="196964at2"/>
<dbReference type="InterPro" id="IPR020539">
    <property type="entry name" value="RNase_P_CS"/>
</dbReference>
<comment type="similarity">
    <text evidence="7">Belongs to the RnpA family.</text>
</comment>
<gene>
    <name evidence="7 9" type="primary">rnpA</name>
    <name evidence="9" type="ORF">FPZ11_12885</name>
</gene>
<dbReference type="NCBIfam" id="TIGR00188">
    <property type="entry name" value="rnpA"/>
    <property type="match status" value="1"/>
</dbReference>
<dbReference type="AlphaFoldDB" id="A0A5B8M422"/>
<evidence type="ECO:0000256" key="7">
    <source>
        <dbReference type="HAMAP-Rule" id="MF_00227"/>
    </source>
</evidence>
<keyword evidence="2 7" id="KW-0819">tRNA processing</keyword>
<evidence type="ECO:0000256" key="8">
    <source>
        <dbReference type="NCBIfam" id="TIGR00188"/>
    </source>
</evidence>
<organism evidence="9 10">
    <name type="scientific">Humibacter ginsenosidimutans</name>
    <dbReference type="NCBI Taxonomy" id="2599293"/>
    <lineage>
        <taxon>Bacteria</taxon>
        <taxon>Bacillati</taxon>
        <taxon>Actinomycetota</taxon>
        <taxon>Actinomycetes</taxon>
        <taxon>Micrococcales</taxon>
        <taxon>Microbacteriaceae</taxon>
        <taxon>Humibacter</taxon>
    </lineage>
</organism>
<reference evidence="9 10" key="1">
    <citation type="submission" date="2019-07" db="EMBL/GenBank/DDBJ databases">
        <title>Full genome sequence of Humibacter sp. WJ7-1.</title>
        <authorList>
            <person name="Im W.-T."/>
        </authorList>
    </citation>
    <scope>NUCLEOTIDE SEQUENCE [LARGE SCALE GENOMIC DNA]</scope>
    <source>
        <strain evidence="9 10">WJ7-1</strain>
    </source>
</reference>
<comment type="catalytic activity">
    <reaction evidence="7">
        <text>Endonucleolytic cleavage of RNA, removing 5'-extranucleotides from tRNA precursor.</text>
        <dbReference type="EC" id="3.1.26.5"/>
    </reaction>
</comment>
<dbReference type="GO" id="GO:0030677">
    <property type="term" value="C:ribonuclease P complex"/>
    <property type="evidence" value="ECO:0007669"/>
    <property type="project" value="TreeGrafter"/>
</dbReference>
<keyword evidence="5 7" id="KW-0378">Hydrolase</keyword>
<dbReference type="PANTHER" id="PTHR33992">
    <property type="entry name" value="RIBONUCLEASE P PROTEIN COMPONENT"/>
    <property type="match status" value="1"/>
</dbReference>
<dbReference type="Proteomes" id="UP000320216">
    <property type="component" value="Chromosome"/>
</dbReference>
<dbReference type="Pfam" id="PF00825">
    <property type="entry name" value="Ribonuclease_P"/>
    <property type="match status" value="1"/>
</dbReference>
<protein>
    <recommendedName>
        <fullName evidence="7 8">Ribonuclease P protein component</fullName>
        <shortName evidence="7">RNase P protein</shortName>
        <shortName evidence="7">RNaseP protein</shortName>
        <ecNumber evidence="7 8">3.1.26.5</ecNumber>
    </recommendedName>
    <alternativeName>
        <fullName evidence="7">Protein C5</fullName>
    </alternativeName>
</protein>
<dbReference type="RefSeq" id="WP_146321516.1">
    <property type="nucleotide sequence ID" value="NZ_CP042305.1"/>
</dbReference>
<dbReference type="EC" id="3.1.26.5" evidence="7 8"/>
<comment type="subunit">
    <text evidence="7">Consists of a catalytic RNA component (M1 or rnpB) and a protein subunit.</text>
</comment>
<dbReference type="KEGG" id="huw:FPZ11_12885"/>
<name>A0A5B8M422_9MICO</name>
<evidence type="ECO:0000256" key="6">
    <source>
        <dbReference type="ARBA" id="ARBA00022884"/>
    </source>
</evidence>
<dbReference type="InterPro" id="IPR000100">
    <property type="entry name" value="RNase_P"/>
</dbReference>
<evidence type="ECO:0000256" key="4">
    <source>
        <dbReference type="ARBA" id="ARBA00022759"/>
    </source>
</evidence>
<dbReference type="GO" id="GO:0000049">
    <property type="term" value="F:tRNA binding"/>
    <property type="evidence" value="ECO:0007669"/>
    <property type="project" value="UniProtKB-UniRule"/>
</dbReference>
<accession>A0A5B8M422</accession>
<dbReference type="PANTHER" id="PTHR33992:SF1">
    <property type="entry name" value="RIBONUCLEASE P PROTEIN COMPONENT"/>
    <property type="match status" value="1"/>
</dbReference>
<evidence type="ECO:0000256" key="1">
    <source>
        <dbReference type="ARBA" id="ARBA00002663"/>
    </source>
</evidence>
<keyword evidence="4 7" id="KW-0255">Endonuclease</keyword>
<evidence type="ECO:0000256" key="3">
    <source>
        <dbReference type="ARBA" id="ARBA00022722"/>
    </source>
</evidence>
<keyword evidence="10" id="KW-1185">Reference proteome</keyword>
<sequence length="115" mass="12729">MLAKANRIRSGADYRLTVRKGVRVHAPHTITYIRRGSIGSPTRFGFIVSKAVGVAVVRNTVRRRLKAVCRELLPELESDHEIVVRALPAAAQASWTTLQGEIRRAVDKVGARCMP</sequence>
<evidence type="ECO:0000256" key="2">
    <source>
        <dbReference type="ARBA" id="ARBA00022694"/>
    </source>
</evidence>
<dbReference type="GO" id="GO:0042781">
    <property type="term" value="F:3'-tRNA processing endoribonuclease activity"/>
    <property type="evidence" value="ECO:0007669"/>
    <property type="project" value="TreeGrafter"/>
</dbReference>
<dbReference type="EMBL" id="CP042305">
    <property type="protein sequence ID" value="QDZ15538.1"/>
    <property type="molecule type" value="Genomic_DNA"/>
</dbReference>
<dbReference type="InterPro" id="IPR020568">
    <property type="entry name" value="Ribosomal_Su5_D2-typ_SF"/>
</dbReference>
<dbReference type="PROSITE" id="PS00648">
    <property type="entry name" value="RIBONUCLEASE_P"/>
    <property type="match status" value="1"/>
</dbReference>
<keyword evidence="3 7" id="KW-0540">Nuclease</keyword>
<dbReference type="InterPro" id="IPR014721">
    <property type="entry name" value="Ribsml_uS5_D2-typ_fold_subgr"/>
</dbReference>
<evidence type="ECO:0000313" key="9">
    <source>
        <dbReference type="EMBL" id="QDZ15538.1"/>
    </source>
</evidence>
<dbReference type="GO" id="GO:0001682">
    <property type="term" value="P:tRNA 5'-leader removal"/>
    <property type="evidence" value="ECO:0007669"/>
    <property type="project" value="UniProtKB-UniRule"/>
</dbReference>
<proteinExistence type="inferred from homology"/>
<dbReference type="HAMAP" id="MF_00227">
    <property type="entry name" value="RNase_P"/>
    <property type="match status" value="1"/>
</dbReference>
<evidence type="ECO:0000313" key="10">
    <source>
        <dbReference type="Proteomes" id="UP000320216"/>
    </source>
</evidence>
<dbReference type="Gene3D" id="3.30.230.10">
    <property type="match status" value="1"/>
</dbReference>
<keyword evidence="6 7" id="KW-0694">RNA-binding</keyword>